<proteinExistence type="inferred from homology"/>
<dbReference type="Pfam" id="PF12974">
    <property type="entry name" value="Phosphonate-bd"/>
    <property type="match status" value="1"/>
</dbReference>
<dbReference type="EMBL" id="CP002869">
    <property type="protein sequence ID" value="AEI43140.1"/>
    <property type="molecule type" value="Genomic_DNA"/>
</dbReference>
<dbReference type="AlphaFoldDB" id="F8FBT9"/>
<dbReference type="SUPFAM" id="SSF53850">
    <property type="entry name" value="Periplasmic binding protein-like II"/>
    <property type="match status" value="1"/>
</dbReference>
<dbReference type="Gene3D" id="3.40.190.10">
    <property type="entry name" value="Periplasmic binding protein-like II"/>
    <property type="match status" value="2"/>
</dbReference>
<feature type="chain" id="PRO_5038848777" evidence="3">
    <location>
        <begin position="16"/>
        <end position="301"/>
    </location>
</feature>
<keyword evidence="2 3" id="KW-0732">Signal</keyword>
<accession>F8FBT9</accession>
<dbReference type="GO" id="GO:0043190">
    <property type="term" value="C:ATP-binding cassette (ABC) transporter complex"/>
    <property type="evidence" value="ECO:0007669"/>
    <property type="project" value="InterPro"/>
</dbReference>
<evidence type="ECO:0000256" key="2">
    <source>
        <dbReference type="ARBA" id="ARBA00022729"/>
    </source>
</evidence>
<dbReference type="HOGENOM" id="CLU_051472_6_4_9"/>
<dbReference type="PATRIC" id="fig|1036673.3.peg.4240"/>
<dbReference type="GO" id="GO:0055085">
    <property type="term" value="P:transmembrane transport"/>
    <property type="evidence" value="ECO:0007669"/>
    <property type="project" value="InterPro"/>
</dbReference>
<protein>
    <submittedName>
        <fullName evidence="4">Phosphonate ABC transporter, periplasmic phosphonate-binding protein</fullName>
    </submittedName>
</protein>
<feature type="signal peptide" evidence="3">
    <location>
        <begin position="1"/>
        <end position="15"/>
    </location>
</feature>
<dbReference type="PANTHER" id="PTHR35841">
    <property type="entry name" value="PHOSPHONATES-BINDING PERIPLASMIC PROTEIN"/>
    <property type="match status" value="1"/>
</dbReference>
<name>F8FBT9_PAEMK</name>
<dbReference type="InterPro" id="IPR005770">
    <property type="entry name" value="PhnD"/>
</dbReference>
<dbReference type="NCBIfam" id="TIGR01098">
    <property type="entry name" value="3A0109s03R"/>
    <property type="match status" value="1"/>
</dbReference>
<dbReference type="PANTHER" id="PTHR35841:SF1">
    <property type="entry name" value="PHOSPHONATES-BINDING PERIPLASMIC PROTEIN"/>
    <property type="match status" value="1"/>
</dbReference>
<dbReference type="Proteomes" id="UP000006620">
    <property type="component" value="Chromosome"/>
</dbReference>
<dbReference type="CDD" id="cd01071">
    <property type="entry name" value="PBP2_PhnD_like"/>
    <property type="match status" value="1"/>
</dbReference>
<gene>
    <name evidence="4" type="ordered locus">KNP414_04610</name>
</gene>
<sequence length="301" mass="32761">MKQWMLLLTVFTVVAAMITGCGPQAASAPAKFVIAYLPQESDTQTQQTYKAFETKLSEAIGMPVESYKATSYNAAIEAMRNNKADIAMFGPFSYIVAVERAGVEPIVGVTIPAMTESPASVIIVPKDSPIEKLEDLKGKTFGFVDPVSTTGHLFPKATLVKKLGLTAEELDTSFFKSVQFAGKHDNAVIGVVRGQYDAAAMSAMIPDMLVQRGLIEKDSYRILASSEAMAPVTPLAIRSGIPQETKEKVKSFLLGYQDPAYFKAVMNSDQARFVEVKDSAFDPVRETAKLLHLSPEQLLNH</sequence>
<comment type="similarity">
    <text evidence="1">Belongs to the phosphate/phosphite/phosphonate binding protein family.</text>
</comment>
<organism evidence="4 5">
    <name type="scientific">Paenibacillus mucilaginosus (strain KNP414)</name>
    <dbReference type="NCBI Taxonomy" id="1036673"/>
    <lineage>
        <taxon>Bacteria</taxon>
        <taxon>Bacillati</taxon>
        <taxon>Bacillota</taxon>
        <taxon>Bacilli</taxon>
        <taxon>Bacillales</taxon>
        <taxon>Paenibacillaceae</taxon>
        <taxon>Paenibacillus</taxon>
    </lineage>
</organism>
<evidence type="ECO:0000256" key="3">
    <source>
        <dbReference type="SAM" id="SignalP"/>
    </source>
</evidence>
<dbReference type="PROSITE" id="PS51257">
    <property type="entry name" value="PROKAR_LIPOPROTEIN"/>
    <property type="match status" value="1"/>
</dbReference>
<dbReference type="RefSeq" id="WP_013918293.1">
    <property type="nucleotide sequence ID" value="NC_015690.1"/>
</dbReference>
<evidence type="ECO:0000256" key="1">
    <source>
        <dbReference type="ARBA" id="ARBA00007162"/>
    </source>
</evidence>
<dbReference type="KEGG" id="pms:KNP414_04610"/>
<reference evidence="4 5" key="2">
    <citation type="journal article" date="2013" name="Genome Announc.">
        <title>Genome Sequence of Growth-Improving Paenibacillus mucilaginosus Strain KNP414.</title>
        <authorList>
            <person name="Lu J.J."/>
            <person name="Wang J.F."/>
            <person name="Hu X.F."/>
        </authorList>
    </citation>
    <scope>NUCLEOTIDE SEQUENCE [LARGE SCALE GENOMIC DNA]</scope>
    <source>
        <strain evidence="4 5">KNP414</strain>
    </source>
</reference>
<evidence type="ECO:0000313" key="4">
    <source>
        <dbReference type="EMBL" id="AEI43140.1"/>
    </source>
</evidence>
<reference evidence="5" key="1">
    <citation type="submission" date="2011-06" db="EMBL/GenBank/DDBJ databases">
        <title>Complete genome sequence of Paenibacillus mucilaginosus KNP414.</title>
        <authorList>
            <person name="Wang J."/>
            <person name="Hu S."/>
            <person name="Hu X."/>
            <person name="Zhang B."/>
            <person name="Dong D."/>
            <person name="Zhang S."/>
            <person name="Zhao K."/>
            <person name="Wu D."/>
        </authorList>
    </citation>
    <scope>NUCLEOTIDE SEQUENCE [LARGE SCALE GENOMIC DNA]</scope>
    <source>
        <strain evidence="5">KNP414</strain>
    </source>
</reference>
<evidence type="ECO:0000313" key="5">
    <source>
        <dbReference type="Proteomes" id="UP000006620"/>
    </source>
</evidence>